<dbReference type="Gene3D" id="3.40.630.30">
    <property type="match status" value="1"/>
</dbReference>
<evidence type="ECO:0000313" key="5">
    <source>
        <dbReference type="Proteomes" id="UP000034034"/>
    </source>
</evidence>
<dbReference type="InterPro" id="IPR000182">
    <property type="entry name" value="GNAT_dom"/>
</dbReference>
<sequence>MDTMIRAAEPDELTELGEMTATTYLDEGLLTYGAADPYLKVLRDTARRAAHTQILVAADTDGTLLGSVTLVLDGGPYVDVADGPEEAEFRMLVVRNEARGRGIGEALVRECLSRARRAGKRRVVISSSSQMHTAHRLYGRLGFVRAPERDWDPFPGVTLHVFACEL</sequence>
<dbReference type="HOGENOM" id="CLU_102964_1_1_11"/>
<dbReference type="PANTHER" id="PTHR43877">
    <property type="entry name" value="AMINOALKYLPHOSPHONATE N-ACETYLTRANSFERASE-RELATED-RELATED"/>
    <property type="match status" value="1"/>
</dbReference>
<evidence type="ECO:0000256" key="1">
    <source>
        <dbReference type="ARBA" id="ARBA00022679"/>
    </source>
</evidence>
<dbReference type="PANTHER" id="PTHR43877:SF2">
    <property type="entry name" value="AMINOALKYLPHOSPHONATE N-ACETYLTRANSFERASE-RELATED"/>
    <property type="match status" value="1"/>
</dbReference>
<dbReference type="Pfam" id="PF00583">
    <property type="entry name" value="Acetyltransf_1"/>
    <property type="match status" value="1"/>
</dbReference>
<dbReference type="InterPro" id="IPR050832">
    <property type="entry name" value="Bact_Acetyltransf"/>
</dbReference>
<proteinExistence type="predicted"/>
<dbReference type="RefSeq" id="WP_046724787.1">
    <property type="nucleotide sequence ID" value="NZ_CP009922.3"/>
</dbReference>
<dbReference type="KEGG" id="sxi:SXIM_39800"/>
<dbReference type="EMBL" id="CP009922">
    <property type="protein sequence ID" value="AKG45364.1"/>
    <property type="molecule type" value="Genomic_DNA"/>
</dbReference>
<dbReference type="SUPFAM" id="SSF55729">
    <property type="entry name" value="Acyl-CoA N-acyltransferases (Nat)"/>
    <property type="match status" value="1"/>
</dbReference>
<protein>
    <submittedName>
        <fullName evidence="4">Acetyltransferase</fullName>
    </submittedName>
</protein>
<keyword evidence="2" id="KW-0012">Acyltransferase</keyword>
<feature type="domain" description="N-acetyltransferase" evidence="3">
    <location>
        <begin position="3"/>
        <end position="164"/>
    </location>
</feature>
<evidence type="ECO:0000256" key="2">
    <source>
        <dbReference type="ARBA" id="ARBA00023315"/>
    </source>
</evidence>
<organism evidence="4 5">
    <name type="scientific">Streptomyces xiamenensis</name>
    <dbReference type="NCBI Taxonomy" id="408015"/>
    <lineage>
        <taxon>Bacteria</taxon>
        <taxon>Bacillati</taxon>
        <taxon>Actinomycetota</taxon>
        <taxon>Actinomycetes</taxon>
        <taxon>Kitasatosporales</taxon>
        <taxon>Streptomycetaceae</taxon>
        <taxon>Streptomyces</taxon>
    </lineage>
</organism>
<name>A0A0F7FXE8_9ACTN</name>
<dbReference type="STRING" id="408015.SXIM_39800"/>
<dbReference type="Proteomes" id="UP000034034">
    <property type="component" value="Chromosome"/>
</dbReference>
<dbReference type="AlphaFoldDB" id="A0A0F7FXE8"/>
<dbReference type="GO" id="GO:0016747">
    <property type="term" value="F:acyltransferase activity, transferring groups other than amino-acyl groups"/>
    <property type="evidence" value="ECO:0007669"/>
    <property type="project" value="InterPro"/>
</dbReference>
<evidence type="ECO:0000259" key="3">
    <source>
        <dbReference type="PROSITE" id="PS51186"/>
    </source>
</evidence>
<accession>A0A0F7FXE8</accession>
<evidence type="ECO:0000313" key="4">
    <source>
        <dbReference type="EMBL" id="AKG45364.1"/>
    </source>
</evidence>
<dbReference type="PATRIC" id="fig|408015.6.peg.4030"/>
<dbReference type="InterPro" id="IPR016181">
    <property type="entry name" value="Acyl_CoA_acyltransferase"/>
</dbReference>
<keyword evidence="1" id="KW-0808">Transferase</keyword>
<gene>
    <name evidence="4" type="ORF">SXIM_39800</name>
</gene>
<keyword evidence="5" id="KW-1185">Reference proteome</keyword>
<dbReference type="PROSITE" id="PS51186">
    <property type="entry name" value="GNAT"/>
    <property type="match status" value="1"/>
</dbReference>
<reference evidence="4" key="1">
    <citation type="submission" date="2019-08" db="EMBL/GenBank/DDBJ databases">
        <title>Complete genome sequence of a mangrove-derived Streptomyces xiamenensis.</title>
        <authorList>
            <person name="Xu J."/>
        </authorList>
    </citation>
    <scope>NUCLEOTIDE SEQUENCE</scope>
    <source>
        <strain evidence="4">318</strain>
    </source>
</reference>
<dbReference type="CDD" id="cd04301">
    <property type="entry name" value="NAT_SF"/>
    <property type="match status" value="1"/>
</dbReference>